<evidence type="ECO:0000259" key="20">
    <source>
        <dbReference type="PROSITE" id="PS51285"/>
    </source>
</evidence>
<dbReference type="EMBL" id="VJMH01007533">
    <property type="protein sequence ID" value="KAF0682462.1"/>
    <property type="molecule type" value="Genomic_DNA"/>
</dbReference>
<dbReference type="GO" id="GO:0004691">
    <property type="term" value="F:cAMP-dependent protein kinase activity"/>
    <property type="evidence" value="ECO:0007669"/>
    <property type="project" value="TreeGrafter"/>
</dbReference>
<dbReference type="PROSITE" id="PS00108">
    <property type="entry name" value="PROTEIN_KINASE_ST"/>
    <property type="match status" value="1"/>
</dbReference>
<dbReference type="GO" id="GO:0005952">
    <property type="term" value="C:cAMP-dependent protein kinase complex"/>
    <property type="evidence" value="ECO:0007669"/>
    <property type="project" value="TreeGrafter"/>
</dbReference>
<evidence type="ECO:0000256" key="9">
    <source>
        <dbReference type="ARBA" id="ARBA00022741"/>
    </source>
</evidence>
<dbReference type="SMART" id="SM00100">
    <property type="entry name" value="cNMP"/>
    <property type="match status" value="3"/>
</dbReference>
<keyword evidence="23" id="KW-1185">Reference proteome</keyword>
<dbReference type="CDD" id="cd00038">
    <property type="entry name" value="CAP_ED"/>
    <property type="match status" value="3"/>
</dbReference>
<dbReference type="GO" id="GO:0030553">
    <property type="term" value="F:cGMP binding"/>
    <property type="evidence" value="ECO:0007669"/>
    <property type="project" value="UniProtKB-KW"/>
</dbReference>
<dbReference type="EMBL" id="CAADRA010007559">
    <property type="protein sequence ID" value="VFU02038.1"/>
    <property type="molecule type" value="Genomic_DNA"/>
</dbReference>
<dbReference type="GO" id="GO:0005524">
    <property type="term" value="F:ATP binding"/>
    <property type="evidence" value="ECO:0007669"/>
    <property type="project" value="UniProtKB-UniRule"/>
</dbReference>
<dbReference type="PROSITE" id="PS50011">
    <property type="entry name" value="PROTEIN_KINASE_DOM"/>
    <property type="match status" value="1"/>
</dbReference>
<keyword evidence="13" id="KW-0142">cGMP-binding</keyword>
<dbReference type="GO" id="GO:0004692">
    <property type="term" value="F:cGMP-dependent protein kinase activity"/>
    <property type="evidence" value="ECO:0007669"/>
    <property type="project" value="UniProtKB-EC"/>
</dbReference>
<evidence type="ECO:0000256" key="4">
    <source>
        <dbReference type="ARBA" id="ARBA00022490"/>
    </source>
</evidence>
<dbReference type="InterPro" id="IPR011009">
    <property type="entry name" value="Kinase-like_dom_sf"/>
</dbReference>
<evidence type="ECO:0000313" key="21">
    <source>
        <dbReference type="EMBL" id="KAF0682462.1"/>
    </source>
</evidence>
<dbReference type="Gene3D" id="1.10.510.10">
    <property type="entry name" value="Transferase(Phosphotransferase) domain 1"/>
    <property type="match status" value="1"/>
</dbReference>
<keyword evidence="11 17" id="KW-0067">ATP-binding</keyword>
<organism evidence="22 23">
    <name type="scientific">Aphanomyces stellatus</name>
    <dbReference type="NCBI Taxonomy" id="120398"/>
    <lineage>
        <taxon>Eukaryota</taxon>
        <taxon>Sar</taxon>
        <taxon>Stramenopiles</taxon>
        <taxon>Oomycota</taxon>
        <taxon>Saprolegniomycetes</taxon>
        <taxon>Saprolegniales</taxon>
        <taxon>Verrucalvaceae</taxon>
        <taxon>Aphanomyces</taxon>
    </lineage>
</organism>
<dbReference type="InterPro" id="IPR018488">
    <property type="entry name" value="cNMP-bd_CS"/>
</dbReference>
<keyword evidence="6" id="KW-0140">cGMP</keyword>
<dbReference type="OrthoDB" id="100546at2759"/>
<evidence type="ECO:0000256" key="15">
    <source>
        <dbReference type="ARBA" id="ARBA00047298"/>
    </source>
</evidence>
<dbReference type="InterPro" id="IPR000595">
    <property type="entry name" value="cNMP-bd_dom"/>
</dbReference>
<accession>A0A485LT60</accession>
<sequence length="828" mass="91135">MGCAMCTMADTPMDAPRAATESQQRLSLAEREEAAAASKSRAGVGSVTEGVVELMLRGRRHGIFNDDTAVEDVELEIADTPPAEPLSVDDMELILGALRANELFSCFEPAQLETLAQCMTLLKLTGGDAVYREGDLGDTFYVIKTGHFDVGTNDDRLRALVVGNSFGELGLLYKCIRTDTVILSDEGGNTGELFCLKGRIFRDVVAKYSAGSLNISKDALRKVPLYVANASSGGWRRWEHVCRLQSLTEEQFDRVADAVHALKFREGTGFNTTANMEMLVTGDIIVRKGEPGNVLYMIQSGTVVCTEIGALDDIELHEGDYFGERALMTDEPRAATVIAKTEVQVMALDRQVFISVLGPLQELIKHNLMLRSVQSIPILRDLSDNQKQELIEKTPVQTFAAGANILTEGEFGNDFFILVSGSVDVTHTTPEGKAVLLNTLSSGDYFGEKAAMQDEPARRNATVAATTSVECLVVGRALFQWIREPLQSTLVCNMDMRKQMSEDKIFASAITIASLKRSKVLGIGSFGLVYIAHHAPTGRFVAVKEMQKARLESSKQMSHVISEKQLLASFSHPFVLKYYVALHEARKVYIVTEALLGGELFQRIVNPAGVPTPLVMDAARFYAACVVKALKYLHTRNIAYRDLKPENILLDAHGYAKIVDFGFAKKLQQKTFTLCGTPEYLAPEIVMGIGHGCAVDAWALGVLIYEMVVGDSPFADAKDDHMTICRSILRGKVEFRADADPAWRSIVEGLLVREPTKRLSCTRTAVESHAWFEGFAWDALLAQTLPAPWTPNVSAQDDARWFSSVDESELAALKEWDSVLPEKDWSEF</sequence>
<evidence type="ECO:0000259" key="18">
    <source>
        <dbReference type="PROSITE" id="PS50011"/>
    </source>
</evidence>
<feature type="domain" description="Cyclic nucleotide-binding" evidence="19">
    <location>
        <begin position="243"/>
        <end position="365"/>
    </location>
</feature>
<evidence type="ECO:0000256" key="8">
    <source>
        <dbReference type="ARBA" id="ARBA00022723"/>
    </source>
</evidence>
<dbReference type="SUPFAM" id="SSF56112">
    <property type="entry name" value="Protein kinase-like (PK-like)"/>
    <property type="match status" value="1"/>
</dbReference>
<evidence type="ECO:0000256" key="1">
    <source>
        <dbReference type="ARBA" id="ARBA00001946"/>
    </source>
</evidence>
<evidence type="ECO:0000256" key="11">
    <source>
        <dbReference type="ARBA" id="ARBA00022840"/>
    </source>
</evidence>
<evidence type="ECO:0000259" key="19">
    <source>
        <dbReference type="PROSITE" id="PS50042"/>
    </source>
</evidence>
<comment type="cofactor">
    <cofactor evidence="1">
        <name>Mg(2+)</name>
        <dbReference type="ChEBI" id="CHEBI:18420"/>
    </cofactor>
</comment>
<dbReference type="InterPro" id="IPR018490">
    <property type="entry name" value="cNMP-bd_dom_sf"/>
</dbReference>
<keyword evidence="9 17" id="KW-0547">Nucleotide-binding</keyword>
<evidence type="ECO:0000256" key="13">
    <source>
        <dbReference type="ARBA" id="ARBA00022992"/>
    </source>
</evidence>
<dbReference type="InterPro" id="IPR000961">
    <property type="entry name" value="AGC-kinase_C"/>
</dbReference>
<name>A0A485LT60_9STRA</name>
<feature type="domain" description="Cyclic nucleotide-binding" evidence="19">
    <location>
        <begin position="103"/>
        <end position="205"/>
    </location>
</feature>
<keyword evidence="4" id="KW-0963">Cytoplasm</keyword>
<dbReference type="EC" id="2.7.11.12" evidence="3"/>
<feature type="domain" description="Protein kinase" evidence="18">
    <location>
        <begin position="515"/>
        <end position="772"/>
    </location>
</feature>
<protein>
    <recommendedName>
        <fullName evidence="14">cGMP-dependent protein kinase</fullName>
        <ecNumber evidence="3">2.7.11.12</ecNumber>
    </recommendedName>
</protein>
<evidence type="ECO:0000256" key="5">
    <source>
        <dbReference type="ARBA" id="ARBA00022527"/>
    </source>
</evidence>
<dbReference type="FunFam" id="1.10.510.10:FF:000571">
    <property type="entry name" value="Maternal embryonic leucine zipper kinase"/>
    <property type="match status" value="1"/>
</dbReference>
<keyword evidence="12" id="KW-0460">Magnesium</keyword>
<proteinExistence type="inferred from homology"/>
<dbReference type="PROSITE" id="PS51285">
    <property type="entry name" value="AGC_KINASE_CTER"/>
    <property type="match status" value="1"/>
</dbReference>
<evidence type="ECO:0000256" key="3">
    <source>
        <dbReference type="ARBA" id="ARBA00012428"/>
    </source>
</evidence>
<dbReference type="SUPFAM" id="SSF51206">
    <property type="entry name" value="cAMP-binding domain-like"/>
    <property type="match status" value="3"/>
</dbReference>
<dbReference type="InterPro" id="IPR017441">
    <property type="entry name" value="Protein_kinase_ATP_BS"/>
</dbReference>
<gene>
    <name evidence="22" type="primary">Aste57867_25414</name>
    <name evidence="21" type="ORF">As57867_025335</name>
    <name evidence="22" type="ORF">ASTE57867_25414</name>
</gene>
<dbReference type="GO" id="GO:0046872">
    <property type="term" value="F:metal ion binding"/>
    <property type="evidence" value="ECO:0007669"/>
    <property type="project" value="UniProtKB-KW"/>
</dbReference>
<evidence type="ECO:0000313" key="22">
    <source>
        <dbReference type="EMBL" id="VFU02038.1"/>
    </source>
</evidence>
<dbReference type="InterPro" id="IPR008271">
    <property type="entry name" value="Ser/Thr_kinase_AS"/>
</dbReference>
<dbReference type="PROSITE" id="PS50042">
    <property type="entry name" value="CNMP_BINDING_3"/>
    <property type="match status" value="3"/>
</dbReference>
<keyword evidence="10" id="KW-0418">Kinase</keyword>
<dbReference type="Gene3D" id="3.30.200.20">
    <property type="entry name" value="Phosphorylase Kinase, domain 1"/>
    <property type="match status" value="1"/>
</dbReference>
<evidence type="ECO:0000256" key="7">
    <source>
        <dbReference type="ARBA" id="ARBA00022679"/>
    </source>
</evidence>
<feature type="domain" description="AGC-kinase C-terminal" evidence="20">
    <location>
        <begin position="773"/>
        <end position="828"/>
    </location>
</feature>
<reference evidence="22 23" key="1">
    <citation type="submission" date="2019-03" db="EMBL/GenBank/DDBJ databases">
        <authorList>
            <person name="Gaulin E."/>
            <person name="Dumas B."/>
        </authorList>
    </citation>
    <scope>NUCLEOTIDE SEQUENCE [LARGE SCALE GENOMIC DNA]</scope>
    <source>
        <strain evidence="22">CBS 568.67</strain>
    </source>
</reference>
<evidence type="ECO:0000313" key="23">
    <source>
        <dbReference type="Proteomes" id="UP000332933"/>
    </source>
</evidence>
<feature type="binding site" evidence="17">
    <location>
        <position position="544"/>
    </location>
    <ligand>
        <name>ATP</name>
        <dbReference type="ChEBI" id="CHEBI:30616"/>
    </ligand>
</feature>
<dbReference type="Pfam" id="PF00069">
    <property type="entry name" value="Pkinase"/>
    <property type="match status" value="1"/>
</dbReference>
<dbReference type="PROSITE" id="PS00107">
    <property type="entry name" value="PROTEIN_KINASE_ATP"/>
    <property type="match status" value="1"/>
</dbReference>
<dbReference type="PROSITE" id="PS00889">
    <property type="entry name" value="CNMP_BINDING_2"/>
    <property type="match status" value="1"/>
</dbReference>
<evidence type="ECO:0000256" key="6">
    <source>
        <dbReference type="ARBA" id="ARBA00022535"/>
    </source>
</evidence>
<dbReference type="PANTHER" id="PTHR24353">
    <property type="entry name" value="CYCLIC NUCLEOTIDE-DEPENDENT PROTEIN KINASE"/>
    <property type="match status" value="1"/>
</dbReference>
<evidence type="ECO:0000256" key="2">
    <source>
        <dbReference type="ARBA" id="ARBA00006352"/>
    </source>
</evidence>
<dbReference type="InterPro" id="IPR014710">
    <property type="entry name" value="RmlC-like_jellyroll"/>
</dbReference>
<evidence type="ECO:0000256" key="10">
    <source>
        <dbReference type="ARBA" id="ARBA00022777"/>
    </source>
</evidence>
<comment type="similarity">
    <text evidence="2">Belongs to the protein kinase superfamily. AGC Ser/Thr protein kinase family. cGMP subfamily.</text>
</comment>
<dbReference type="InterPro" id="IPR000719">
    <property type="entry name" value="Prot_kinase_dom"/>
</dbReference>
<evidence type="ECO:0000256" key="14">
    <source>
        <dbReference type="ARBA" id="ARBA00024113"/>
    </source>
</evidence>
<dbReference type="PRINTS" id="PR00103">
    <property type="entry name" value="CAMPKINASE"/>
</dbReference>
<dbReference type="PROSITE" id="PS00888">
    <property type="entry name" value="CNMP_BINDING_1"/>
    <property type="match status" value="1"/>
</dbReference>
<feature type="domain" description="Cyclic nucleotide-binding" evidence="19">
    <location>
        <begin position="378"/>
        <end position="482"/>
    </location>
</feature>
<dbReference type="AlphaFoldDB" id="A0A485LT60"/>
<dbReference type="SMART" id="SM00220">
    <property type="entry name" value="S_TKc"/>
    <property type="match status" value="1"/>
</dbReference>
<comment type="catalytic activity">
    <reaction evidence="16">
        <text>L-seryl-[protein] + ATP = O-phospho-L-seryl-[protein] + ADP + H(+)</text>
        <dbReference type="Rhea" id="RHEA:17989"/>
        <dbReference type="Rhea" id="RHEA-COMP:9863"/>
        <dbReference type="Rhea" id="RHEA-COMP:11604"/>
        <dbReference type="ChEBI" id="CHEBI:15378"/>
        <dbReference type="ChEBI" id="CHEBI:29999"/>
        <dbReference type="ChEBI" id="CHEBI:30616"/>
        <dbReference type="ChEBI" id="CHEBI:83421"/>
        <dbReference type="ChEBI" id="CHEBI:456216"/>
        <dbReference type="EC" id="2.7.11.12"/>
    </reaction>
</comment>
<reference evidence="21" key="2">
    <citation type="submission" date="2019-06" db="EMBL/GenBank/DDBJ databases">
        <title>Genomics analysis of Aphanomyces spp. identifies a new class of oomycete effector associated with host adaptation.</title>
        <authorList>
            <person name="Gaulin E."/>
        </authorList>
    </citation>
    <scope>NUCLEOTIDE SEQUENCE</scope>
    <source>
        <strain evidence="21">CBS 578.67</strain>
    </source>
</reference>
<dbReference type="Proteomes" id="UP000332933">
    <property type="component" value="Unassembled WGS sequence"/>
</dbReference>
<keyword evidence="7" id="KW-0808">Transferase</keyword>
<dbReference type="Gene3D" id="2.60.120.10">
    <property type="entry name" value="Jelly Rolls"/>
    <property type="match status" value="3"/>
</dbReference>
<dbReference type="Pfam" id="PF00027">
    <property type="entry name" value="cNMP_binding"/>
    <property type="match status" value="3"/>
</dbReference>
<comment type="catalytic activity">
    <reaction evidence="15">
        <text>L-threonyl-[protein] + ATP = O-phospho-L-threonyl-[protein] + ADP + H(+)</text>
        <dbReference type="Rhea" id="RHEA:46608"/>
        <dbReference type="Rhea" id="RHEA-COMP:11060"/>
        <dbReference type="Rhea" id="RHEA-COMP:11605"/>
        <dbReference type="ChEBI" id="CHEBI:15378"/>
        <dbReference type="ChEBI" id="CHEBI:30013"/>
        <dbReference type="ChEBI" id="CHEBI:30616"/>
        <dbReference type="ChEBI" id="CHEBI:61977"/>
        <dbReference type="ChEBI" id="CHEBI:456216"/>
        <dbReference type="EC" id="2.7.11.12"/>
    </reaction>
</comment>
<evidence type="ECO:0000256" key="17">
    <source>
        <dbReference type="PROSITE-ProRule" id="PRU10141"/>
    </source>
</evidence>
<keyword evidence="5" id="KW-0723">Serine/threonine-protein kinase</keyword>
<keyword evidence="8" id="KW-0479">Metal-binding</keyword>
<dbReference type="PANTHER" id="PTHR24353:SF37">
    <property type="entry name" value="CAMP-DEPENDENT PROTEIN KINASE CATALYTIC SUBUNIT PRKX"/>
    <property type="match status" value="1"/>
</dbReference>
<evidence type="ECO:0000256" key="16">
    <source>
        <dbReference type="ARBA" id="ARBA00047462"/>
    </source>
</evidence>
<evidence type="ECO:0000256" key="12">
    <source>
        <dbReference type="ARBA" id="ARBA00022842"/>
    </source>
</evidence>